<dbReference type="NCBIfam" id="TIGR02937">
    <property type="entry name" value="sigma70-ECF"/>
    <property type="match status" value="1"/>
</dbReference>
<protein>
    <submittedName>
        <fullName evidence="7">RNA polymerase sigma factor, sigma-70 family</fullName>
    </submittedName>
</protein>
<reference evidence="7" key="1">
    <citation type="submission" date="2012-02" db="EMBL/GenBank/DDBJ databases">
        <title>The complete genome of Frateuria aurantia DSM 6220.</title>
        <authorList>
            <consortium name="US DOE Joint Genome Institute (JGI-PGF)"/>
            <person name="Lucas S."/>
            <person name="Copeland A."/>
            <person name="Lapidus A."/>
            <person name="Glavina del Rio T."/>
            <person name="Dalin E."/>
            <person name="Tice H."/>
            <person name="Bruce D."/>
            <person name="Goodwin L."/>
            <person name="Pitluck S."/>
            <person name="Peters L."/>
            <person name="Ovchinnikova G."/>
            <person name="Teshima H."/>
            <person name="Kyrpides N."/>
            <person name="Mavromatis K."/>
            <person name="Ivanova N."/>
            <person name="Brettin T."/>
            <person name="Detter J.C."/>
            <person name="Han C."/>
            <person name="Larimer F."/>
            <person name="Land M."/>
            <person name="Hauser L."/>
            <person name="Markowitz V."/>
            <person name="Cheng J.-F."/>
            <person name="Hugenholtz P."/>
            <person name="Woyke T."/>
            <person name="Wu D."/>
            <person name="Brambilla E."/>
            <person name="Klenk H.-P."/>
            <person name="Eisen J.A."/>
        </authorList>
    </citation>
    <scope>NUCLEOTIDE SEQUENCE</scope>
    <source>
        <strain evidence="7">DSM 6220</strain>
    </source>
</reference>
<keyword evidence="2" id="KW-0805">Transcription regulation</keyword>
<dbReference type="InterPro" id="IPR007627">
    <property type="entry name" value="RNA_pol_sigma70_r2"/>
</dbReference>
<dbReference type="KEGG" id="fau:Fraau_1308"/>
<dbReference type="OrthoDB" id="9797134at2"/>
<dbReference type="SUPFAM" id="SSF88946">
    <property type="entry name" value="Sigma2 domain of RNA polymerase sigma factors"/>
    <property type="match status" value="1"/>
</dbReference>
<name>H8L534_FRAAD</name>
<dbReference type="eggNOG" id="COG1595">
    <property type="taxonomic scope" value="Bacteria"/>
</dbReference>
<accession>H8L534</accession>
<evidence type="ECO:0000256" key="1">
    <source>
        <dbReference type="ARBA" id="ARBA00010641"/>
    </source>
</evidence>
<dbReference type="Gene3D" id="1.10.10.10">
    <property type="entry name" value="Winged helix-like DNA-binding domain superfamily/Winged helix DNA-binding domain"/>
    <property type="match status" value="1"/>
</dbReference>
<feature type="domain" description="RNA polymerase sigma-70 region 2" evidence="5">
    <location>
        <begin position="12"/>
        <end position="78"/>
    </location>
</feature>
<dbReference type="Pfam" id="PF08281">
    <property type="entry name" value="Sigma70_r4_2"/>
    <property type="match status" value="1"/>
</dbReference>
<comment type="similarity">
    <text evidence="1">Belongs to the sigma-70 factor family. ECF subfamily.</text>
</comment>
<dbReference type="GO" id="GO:0016987">
    <property type="term" value="F:sigma factor activity"/>
    <property type="evidence" value="ECO:0007669"/>
    <property type="project" value="UniProtKB-KW"/>
</dbReference>
<evidence type="ECO:0000256" key="2">
    <source>
        <dbReference type="ARBA" id="ARBA00023015"/>
    </source>
</evidence>
<dbReference type="SUPFAM" id="SSF88659">
    <property type="entry name" value="Sigma3 and sigma4 domains of RNA polymerase sigma factors"/>
    <property type="match status" value="1"/>
</dbReference>
<dbReference type="InterPro" id="IPR014284">
    <property type="entry name" value="RNA_pol_sigma-70_dom"/>
</dbReference>
<evidence type="ECO:0000259" key="6">
    <source>
        <dbReference type="Pfam" id="PF08281"/>
    </source>
</evidence>
<dbReference type="InterPro" id="IPR013325">
    <property type="entry name" value="RNA_pol_sigma_r2"/>
</dbReference>
<evidence type="ECO:0000259" key="5">
    <source>
        <dbReference type="Pfam" id="PF04542"/>
    </source>
</evidence>
<gene>
    <name evidence="7" type="ordered locus">Fraau_1308</name>
</gene>
<evidence type="ECO:0000313" key="7">
    <source>
        <dbReference type="EMBL" id="AFC85749.1"/>
    </source>
</evidence>
<keyword evidence="3" id="KW-0731">Sigma factor</keyword>
<dbReference type="PANTHER" id="PTHR43133:SF63">
    <property type="entry name" value="RNA POLYMERASE SIGMA FACTOR FECI-RELATED"/>
    <property type="match status" value="1"/>
</dbReference>
<dbReference type="STRING" id="767434.Fraau_1308"/>
<dbReference type="Proteomes" id="UP000005234">
    <property type="component" value="Chromosome"/>
</dbReference>
<dbReference type="InterPro" id="IPR036388">
    <property type="entry name" value="WH-like_DNA-bd_sf"/>
</dbReference>
<evidence type="ECO:0000313" key="8">
    <source>
        <dbReference type="Proteomes" id="UP000005234"/>
    </source>
</evidence>
<keyword evidence="8" id="KW-1185">Reference proteome</keyword>
<dbReference type="InterPro" id="IPR013249">
    <property type="entry name" value="RNA_pol_sigma70_r4_t2"/>
</dbReference>
<proteinExistence type="inferred from homology"/>
<dbReference type="GO" id="GO:0006352">
    <property type="term" value="P:DNA-templated transcription initiation"/>
    <property type="evidence" value="ECO:0007669"/>
    <property type="project" value="InterPro"/>
</dbReference>
<dbReference type="EMBL" id="CP003350">
    <property type="protein sequence ID" value="AFC85749.1"/>
    <property type="molecule type" value="Genomic_DNA"/>
</dbReference>
<evidence type="ECO:0000256" key="4">
    <source>
        <dbReference type="ARBA" id="ARBA00023163"/>
    </source>
</evidence>
<dbReference type="Gene3D" id="1.10.1740.10">
    <property type="match status" value="1"/>
</dbReference>
<dbReference type="AlphaFoldDB" id="H8L534"/>
<dbReference type="HOGENOM" id="CLU_047691_12_1_6"/>
<dbReference type="Pfam" id="PF04542">
    <property type="entry name" value="Sigma70_r2"/>
    <property type="match status" value="1"/>
</dbReference>
<dbReference type="RefSeq" id="WP_014402755.1">
    <property type="nucleotide sequence ID" value="NC_017033.1"/>
</dbReference>
<feature type="domain" description="RNA polymerase sigma factor 70 region 4 type 2" evidence="6">
    <location>
        <begin position="110"/>
        <end position="161"/>
    </location>
</feature>
<dbReference type="GO" id="GO:0003677">
    <property type="term" value="F:DNA binding"/>
    <property type="evidence" value="ECO:0007669"/>
    <property type="project" value="InterPro"/>
</dbReference>
<dbReference type="InterPro" id="IPR039425">
    <property type="entry name" value="RNA_pol_sigma-70-like"/>
</dbReference>
<evidence type="ECO:0000256" key="3">
    <source>
        <dbReference type="ARBA" id="ARBA00023082"/>
    </source>
</evidence>
<dbReference type="PANTHER" id="PTHR43133">
    <property type="entry name" value="RNA POLYMERASE ECF-TYPE SIGMA FACTO"/>
    <property type="match status" value="1"/>
</dbReference>
<sequence length="172" mass="19628">MSYSPTESLDRLYRLHHGWLLQWIGRRTRDRECAAELAQDTFLRLLSKPADLSQLRQQRAYLSTIAHALMVSHWRRADLERSYLQALAAQEPTAQPSPEQRLAALQLLHAVAEKLEGLAPRPRQAFLLARLSGLGYAEIGCRLGVSERMVKKYMAQAMLHCLRLRTPELISA</sequence>
<organism evidence="7 8">
    <name type="scientific">Frateuria aurantia (strain ATCC 33424 / DSM 6220 / KCTC 2777 / LMG 1558 / NBRC 3245 / NCIMB 13370)</name>
    <name type="common">Acetobacter aurantius</name>
    <dbReference type="NCBI Taxonomy" id="767434"/>
    <lineage>
        <taxon>Bacteria</taxon>
        <taxon>Pseudomonadati</taxon>
        <taxon>Pseudomonadota</taxon>
        <taxon>Gammaproteobacteria</taxon>
        <taxon>Lysobacterales</taxon>
        <taxon>Rhodanobacteraceae</taxon>
        <taxon>Frateuria</taxon>
    </lineage>
</organism>
<dbReference type="InterPro" id="IPR013324">
    <property type="entry name" value="RNA_pol_sigma_r3/r4-like"/>
</dbReference>
<keyword evidence="4" id="KW-0804">Transcription</keyword>